<feature type="region of interest" description="Disordered" evidence="1">
    <location>
        <begin position="255"/>
        <end position="298"/>
    </location>
</feature>
<protein>
    <recommendedName>
        <fullName evidence="4">SAP domain-containing protein</fullName>
    </recommendedName>
</protein>
<organism evidence="2 3">
    <name type="scientific">Effrenium voratum</name>
    <dbReference type="NCBI Taxonomy" id="2562239"/>
    <lineage>
        <taxon>Eukaryota</taxon>
        <taxon>Sar</taxon>
        <taxon>Alveolata</taxon>
        <taxon>Dinophyceae</taxon>
        <taxon>Suessiales</taxon>
        <taxon>Symbiodiniaceae</taxon>
        <taxon>Effrenium</taxon>
    </lineage>
</organism>
<name>A0AA36MNL0_9DINO</name>
<accession>A0AA36MNL0</accession>
<dbReference type="AlphaFoldDB" id="A0AA36MNL0"/>
<keyword evidence="3" id="KW-1185">Reference proteome</keyword>
<comment type="caution">
    <text evidence="2">The sequence shown here is derived from an EMBL/GenBank/DDBJ whole genome shotgun (WGS) entry which is preliminary data.</text>
</comment>
<proteinExistence type="predicted"/>
<evidence type="ECO:0000313" key="2">
    <source>
        <dbReference type="EMBL" id="CAJ1374595.1"/>
    </source>
</evidence>
<evidence type="ECO:0000256" key="1">
    <source>
        <dbReference type="SAM" id="MobiDB-lite"/>
    </source>
</evidence>
<sequence length="356" mass="39273">MFFLRSCPLLRNGCRGQDRDHAHHSNLWQWPVKELKARLEALGADLKGVTEKTELVNLLEQLQPAPKKEEVPPFELIGIMLITRTCGSGLSRSSRLDRYPGAALLSPAMLVLSEARLEALGADLKGVTEKTELVNLLEQLQPAPKKEEVPPFELIGIMLITRTCGSGQSRSSRLDRYPGAALLSPAMLVLSEARLEALGADLKGVTEKTELVNLLEQQKAALCEFAHGAAALSPASRPRSRGWGLGDAAELLECGQAMPSPPNPEEPFAHLEEDDCHSLKRPRGPLPSPTPEARDHARHSELWDLPVKELKARLRAIGADFTGLAEKTELIMLLERSVELRRKEYLHTENIPTFVL</sequence>
<reference evidence="2" key="1">
    <citation type="submission" date="2023-08" db="EMBL/GenBank/DDBJ databases">
        <authorList>
            <person name="Chen Y."/>
            <person name="Shah S."/>
            <person name="Dougan E. K."/>
            <person name="Thang M."/>
            <person name="Chan C."/>
        </authorList>
    </citation>
    <scope>NUCLEOTIDE SEQUENCE</scope>
</reference>
<gene>
    <name evidence="2" type="ORF">EVOR1521_LOCUS4109</name>
</gene>
<evidence type="ECO:0008006" key="4">
    <source>
        <dbReference type="Google" id="ProtNLM"/>
    </source>
</evidence>
<evidence type="ECO:0000313" key="3">
    <source>
        <dbReference type="Proteomes" id="UP001178507"/>
    </source>
</evidence>
<dbReference type="Proteomes" id="UP001178507">
    <property type="component" value="Unassembled WGS sequence"/>
</dbReference>
<dbReference type="EMBL" id="CAUJNA010000264">
    <property type="protein sequence ID" value="CAJ1374595.1"/>
    <property type="molecule type" value="Genomic_DNA"/>
</dbReference>